<dbReference type="InterPro" id="IPR011990">
    <property type="entry name" value="TPR-like_helical_dom_sf"/>
</dbReference>
<evidence type="ECO:0000313" key="2">
    <source>
        <dbReference type="Proteomes" id="UP000593564"/>
    </source>
</evidence>
<accession>A0A7J7H4P2</accession>
<proteinExistence type="predicted"/>
<keyword evidence="2" id="KW-1185">Reference proteome</keyword>
<comment type="caution">
    <text evidence="1">The sequence shown here is derived from an EMBL/GenBank/DDBJ whole genome shotgun (WGS) entry which is preliminary data.</text>
</comment>
<reference evidence="1 2" key="2">
    <citation type="submission" date="2020-07" db="EMBL/GenBank/DDBJ databases">
        <title>Genome assembly of wild tea tree DASZ reveals pedigree and selection history of tea varieties.</title>
        <authorList>
            <person name="Zhang W."/>
        </authorList>
    </citation>
    <scope>NUCLEOTIDE SEQUENCE [LARGE SCALE GENOMIC DNA]</scope>
    <source>
        <strain evidence="2">cv. G240</strain>
        <tissue evidence="1">Leaf</tissue>
    </source>
</reference>
<name>A0A7J7H4P2_CAMSI</name>
<sequence length="186" mass="20177">MGNENDAIDLLQPNYEAVEEQMDSGARGIGQAATLDVIALGYIAIGDLKMVGSLLDMGWLYRCLLTILELSKGADSEDLVVPLLGLDNLLMKKGKAKDTENPFIGILNVYTKLCGENDGRVGMAMCSLAHVKCAKGEALDCLVSIQTKLGKDNIELLELLKRVLAIQEKAFGYERVGVALELEFQV</sequence>
<dbReference type="Gene3D" id="1.25.40.10">
    <property type="entry name" value="Tetratricopeptide repeat domain"/>
    <property type="match status" value="1"/>
</dbReference>
<reference evidence="2" key="1">
    <citation type="journal article" date="2020" name="Nat. Commun.">
        <title>Genome assembly of wild tea tree DASZ reveals pedigree and selection history of tea varieties.</title>
        <authorList>
            <person name="Zhang W."/>
            <person name="Zhang Y."/>
            <person name="Qiu H."/>
            <person name="Guo Y."/>
            <person name="Wan H."/>
            <person name="Zhang X."/>
            <person name="Scossa F."/>
            <person name="Alseekh S."/>
            <person name="Zhang Q."/>
            <person name="Wang P."/>
            <person name="Xu L."/>
            <person name="Schmidt M.H."/>
            <person name="Jia X."/>
            <person name="Li D."/>
            <person name="Zhu A."/>
            <person name="Guo F."/>
            <person name="Chen W."/>
            <person name="Ni D."/>
            <person name="Usadel B."/>
            <person name="Fernie A.R."/>
            <person name="Wen W."/>
        </authorList>
    </citation>
    <scope>NUCLEOTIDE SEQUENCE [LARGE SCALE GENOMIC DNA]</scope>
    <source>
        <strain evidence="2">cv. G240</strain>
    </source>
</reference>
<evidence type="ECO:0000313" key="1">
    <source>
        <dbReference type="EMBL" id="KAF5947517.1"/>
    </source>
</evidence>
<dbReference type="Proteomes" id="UP000593564">
    <property type="component" value="Unassembled WGS sequence"/>
</dbReference>
<protein>
    <submittedName>
        <fullName evidence="1">Uncharacterized protein</fullName>
    </submittedName>
</protein>
<dbReference type="EMBL" id="JACBKZ010000006">
    <property type="protein sequence ID" value="KAF5947517.1"/>
    <property type="molecule type" value="Genomic_DNA"/>
</dbReference>
<dbReference type="AlphaFoldDB" id="A0A7J7H4P2"/>
<organism evidence="1 2">
    <name type="scientific">Camellia sinensis</name>
    <name type="common">Tea plant</name>
    <name type="synonym">Thea sinensis</name>
    <dbReference type="NCBI Taxonomy" id="4442"/>
    <lineage>
        <taxon>Eukaryota</taxon>
        <taxon>Viridiplantae</taxon>
        <taxon>Streptophyta</taxon>
        <taxon>Embryophyta</taxon>
        <taxon>Tracheophyta</taxon>
        <taxon>Spermatophyta</taxon>
        <taxon>Magnoliopsida</taxon>
        <taxon>eudicotyledons</taxon>
        <taxon>Gunneridae</taxon>
        <taxon>Pentapetalae</taxon>
        <taxon>asterids</taxon>
        <taxon>Ericales</taxon>
        <taxon>Theaceae</taxon>
        <taxon>Camellia</taxon>
    </lineage>
</organism>
<gene>
    <name evidence="1" type="ORF">HYC85_013474</name>
</gene>